<dbReference type="RefSeq" id="WP_166177644.1">
    <property type="nucleotide sequence ID" value="NZ_CP045119.1"/>
</dbReference>
<dbReference type="GO" id="GO:0000156">
    <property type="term" value="F:phosphorelay response regulator activity"/>
    <property type="evidence" value="ECO:0007669"/>
    <property type="project" value="InterPro"/>
</dbReference>
<dbReference type="InterPro" id="IPR000673">
    <property type="entry name" value="Sig_transdc_resp-reg_Me-estase"/>
</dbReference>
<dbReference type="SUPFAM" id="SSF55785">
    <property type="entry name" value="PYP-like sensor domain (PAS domain)"/>
    <property type="match status" value="1"/>
</dbReference>
<name>A0A6G8QBX0_9ACTN</name>
<dbReference type="Pfam" id="PF03705">
    <property type="entry name" value="CheR_N"/>
    <property type="match status" value="1"/>
</dbReference>
<accession>A0A6G8QBX0</accession>
<dbReference type="Proteomes" id="UP000501452">
    <property type="component" value="Chromosome"/>
</dbReference>
<evidence type="ECO:0000313" key="12">
    <source>
        <dbReference type="Proteomes" id="UP000501452"/>
    </source>
</evidence>
<dbReference type="GO" id="GO:0006935">
    <property type="term" value="P:chemotaxis"/>
    <property type="evidence" value="ECO:0007669"/>
    <property type="project" value="UniProtKB-UniRule"/>
</dbReference>
<dbReference type="Pfam" id="PF01339">
    <property type="entry name" value="CheB_methylest"/>
    <property type="match status" value="1"/>
</dbReference>
<feature type="compositionally biased region" description="Low complexity" evidence="8">
    <location>
        <begin position="842"/>
        <end position="854"/>
    </location>
</feature>
<dbReference type="Gene3D" id="1.10.287.1490">
    <property type="match status" value="1"/>
</dbReference>
<evidence type="ECO:0000256" key="3">
    <source>
        <dbReference type="ARBA" id="ARBA00022603"/>
    </source>
</evidence>
<dbReference type="SUPFAM" id="SSF47757">
    <property type="entry name" value="Chemotaxis receptor methyltransferase CheR, N-terminal domain"/>
    <property type="match status" value="1"/>
</dbReference>
<dbReference type="InterPro" id="IPR022642">
    <property type="entry name" value="CheR_C"/>
</dbReference>
<dbReference type="PANTHER" id="PTHR24422">
    <property type="entry name" value="CHEMOTAXIS PROTEIN METHYLTRANSFERASE"/>
    <property type="match status" value="1"/>
</dbReference>
<dbReference type="EC" id="2.1.1.80" evidence="2"/>
<dbReference type="InterPro" id="IPR029063">
    <property type="entry name" value="SAM-dependent_MTases_sf"/>
</dbReference>
<dbReference type="CDD" id="cd16433">
    <property type="entry name" value="CheB"/>
    <property type="match status" value="1"/>
</dbReference>
<dbReference type="InterPro" id="IPR013656">
    <property type="entry name" value="PAS_4"/>
</dbReference>
<organism evidence="11 12">
    <name type="scientific">Rubrobacter tropicus</name>
    <dbReference type="NCBI Taxonomy" id="2653851"/>
    <lineage>
        <taxon>Bacteria</taxon>
        <taxon>Bacillati</taxon>
        <taxon>Actinomycetota</taxon>
        <taxon>Rubrobacteria</taxon>
        <taxon>Rubrobacterales</taxon>
        <taxon>Rubrobacteraceae</taxon>
        <taxon>Rubrobacter</taxon>
    </lineage>
</organism>
<keyword evidence="6" id="KW-0145">Chemotaxis</keyword>
<feature type="active site" evidence="6">
    <location>
        <position position="43"/>
    </location>
</feature>
<dbReference type="InterPro" id="IPR035909">
    <property type="entry name" value="CheB_C"/>
</dbReference>
<dbReference type="PANTHER" id="PTHR24422:SF10">
    <property type="entry name" value="CHEMOTAXIS PROTEIN METHYLTRANSFERASE 2"/>
    <property type="match status" value="1"/>
</dbReference>
<dbReference type="InterPro" id="IPR035965">
    <property type="entry name" value="PAS-like_dom_sf"/>
</dbReference>
<protein>
    <recommendedName>
        <fullName evidence="2">protein-glutamate O-methyltransferase</fullName>
        <ecNumber evidence="2">2.1.1.80</ecNumber>
    </recommendedName>
</protein>
<dbReference type="InterPro" id="IPR036804">
    <property type="entry name" value="CheR_N_sf"/>
</dbReference>
<keyword evidence="5" id="KW-0949">S-adenosyl-L-methionine</keyword>
<dbReference type="GO" id="GO:0008984">
    <property type="term" value="F:protein-glutamate methylesterase activity"/>
    <property type="evidence" value="ECO:0007669"/>
    <property type="project" value="InterPro"/>
</dbReference>
<dbReference type="InterPro" id="IPR022641">
    <property type="entry name" value="CheR_N"/>
</dbReference>
<keyword evidence="7" id="KW-0175">Coiled coil</keyword>
<evidence type="ECO:0000256" key="5">
    <source>
        <dbReference type="ARBA" id="ARBA00022691"/>
    </source>
</evidence>
<dbReference type="GO" id="GO:0032259">
    <property type="term" value="P:methylation"/>
    <property type="evidence" value="ECO:0007669"/>
    <property type="project" value="UniProtKB-KW"/>
</dbReference>
<feature type="coiled-coil region" evidence="7">
    <location>
        <begin position="622"/>
        <end position="740"/>
    </location>
</feature>
<feature type="domain" description="CheB-type methylesterase" evidence="9">
    <location>
        <begin position="4"/>
        <end position="163"/>
    </location>
</feature>
<proteinExistence type="predicted"/>
<dbReference type="PRINTS" id="PR00996">
    <property type="entry name" value="CHERMTFRASE"/>
</dbReference>
<dbReference type="Gene3D" id="3.40.50.180">
    <property type="entry name" value="Methylesterase CheB, C-terminal domain"/>
    <property type="match status" value="1"/>
</dbReference>
<keyword evidence="6" id="KW-0378">Hydrolase</keyword>
<dbReference type="AlphaFoldDB" id="A0A6G8QBX0"/>
<dbReference type="InterPro" id="IPR050903">
    <property type="entry name" value="Bact_Chemotaxis_MeTrfase"/>
</dbReference>
<evidence type="ECO:0000256" key="1">
    <source>
        <dbReference type="ARBA" id="ARBA00001541"/>
    </source>
</evidence>
<evidence type="ECO:0000256" key="2">
    <source>
        <dbReference type="ARBA" id="ARBA00012534"/>
    </source>
</evidence>
<dbReference type="Gene3D" id="3.30.450.20">
    <property type="entry name" value="PAS domain"/>
    <property type="match status" value="1"/>
</dbReference>
<sequence length="854" mass="93779">MAEAQRNPNLVVVGSSAGGIEALSTLVSTLPEGFTSPVVIAQHLDPARESRLREILARRSSLPVRTVVDHDHLEAGVVYVIPSDRHVNVTPSEIDLRVDTKGRPKPSVDMLMSSAAEVFGEGLVAVVLTGMGSDGAEGARAVRQAGGTVVVQDPETAEFGAMPGSLAPNTVDIVADLERIGPILGELLAGVPVREERVREEEEQSLQDFLEGLKERHGVDFTSYKTSTILRRLKRRMVATHTGTIEDYASYLDDHPEELPQLVNTLLIKVTQFFRDPELFAHLREKVLPALIEEAGRENRQLRVWSAGCATGEEAYTLAIILSELLGPEAALADVRIFATDIDGAAVDFARRGVYPAGALSGLSEEQKVRYFLEEDGRYEVKKPVRGMIVFGEHDLARRSPFPRIDLVVSRNVLIYFTTELQRRALELFAYSLRDGGCLVLGKAETTSPLSEFFAAQQDRPHKVYRRRGKRFLMPSTTPTPPPRSRLSRAATAGGFSADLRNAEPKVRTSDGGLINRLPVGVVVVDRRYDIRDLNAAARDLLSVRGPAIGEDLLHAVHGMPYAEVRGAIDSAFRDGVSITGEFSVEDATSGEPRYLQLACHPHRGKDNKGLAETVAIVVNDVTDIGRERRELDERLKKAEAERSRLEAQNGRLIEFNRRLEEANGELTNLNDEMQASYEDTLLAAEEAQAATEEVETLNEELQATNEELETLNEELQATIEELNTTNDDLQARTAELQDLARVREEERRSSEASRRRLEAILSAMSDAVLAVGSGQKVLFSNDVFTRTFGDGQPGDPDGGRKLGFAVPLTESGGKMPTEEMPQRRAAQRVVRHALRRGGGRRPAATLRGQGQAP</sequence>
<dbReference type="GO" id="GO:0008983">
    <property type="term" value="F:protein-glutamate O-methyltransferase activity"/>
    <property type="evidence" value="ECO:0007669"/>
    <property type="project" value="UniProtKB-EC"/>
</dbReference>
<keyword evidence="3" id="KW-0489">Methyltransferase</keyword>
<dbReference type="Gene3D" id="1.10.155.10">
    <property type="entry name" value="Chemotaxis receptor methyltransferase CheR, N-terminal domain"/>
    <property type="match status" value="1"/>
</dbReference>
<dbReference type="SUPFAM" id="SSF53335">
    <property type="entry name" value="S-adenosyl-L-methionine-dependent methyltransferases"/>
    <property type="match status" value="1"/>
</dbReference>
<feature type="compositionally biased region" description="Basic residues" evidence="8">
    <location>
        <begin position="826"/>
        <end position="840"/>
    </location>
</feature>
<dbReference type="SUPFAM" id="SSF52738">
    <property type="entry name" value="Methylesterase CheB, C-terminal domain"/>
    <property type="match status" value="1"/>
</dbReference>
<dbReference type="InterPro" id="IPR000780">
    <property type="entry name" value="CheR_MeTrfase"/>
</dbReference>
<evidence type="ECO:0000259" key="9">
    <source>
        <dbReference type="PROSITE" id="PS50122"/>
    </source>
</evidence>
<evidence type="ECO:0000256" key="4">
    <source>
        <dbReference type="ARBA" id="ARBA00022679"/>
    </source>
</evidence>
<dbReference type="Pfam" id="PF01739">
    <property type="entry name" value="CheR"/>
    <property type="match status" value="1"/>
</dbReference>
<keyword evidence="12" id="KW-1185">Reference proteome</keyword>
<comment type="catalytic activity">
    <reaction evidence="1">
        <text>L-glutamyl-[protein] + S-adenosyl-L-methionine = [protein]-L-glutamate 5-O-methyl ester + S-adenosyl-L-homocysteine</text>
        <dbReference type="Rhea" id="RHEA:24452"/>
        <dbReference type="Rhea" id="RHEA-COMP:10208"/>
        <dbReference type="Rhea" id="RHEA-COMP:10311"/>
        <dbReference type="ChEBI" id="CHEBI:29973"/>
        <dbReference type="ChEBI" id="CHEBI:57856"/>
        <dbReference type="ChEBI" id="CHEBI:59789"/>
        <dbReference type="ChEBI" id="CHEBI:82795"/>
        <dbReference type="EC" id="2.1.1.80"/>
    </reaction>
</comment>
<feature type="active site" evidence="6">
    <location>
        <position position="134"/>
    </location>
</feature>
<feature type="region of interest" description="Disordered" evidence="8">
    <location>
        <begin position="790"/>
        <end position="854"/>
    </location>
</feature>
<dbReference type="GO" id="GO:0005737">
    <property type="term" value="C:cytoplasm"/>
    <property type="evidence" value="ECO:0007669"/>
    <property type="project" value="InterPro"/>
</dbReference>
<evidence type="ECO:0000313" key="11">
    <source>
        <dbReference type="EMBL" id="QIN83938.1"/>
    </source>
</evidence>
<dbReference type="EMBL" id="CP045119">
    <property type="protein sequence ID" value="QIN83938.1"/>
    <property type="molecule type" value="Genomic_DNA"/>
</dbReference>
<dbReference type="KEGG" id="rub:GBA63_15760"/>
<feature type="domain" description="CheR-type methyltransferase" evidence="10">
    <location>
        <begin position="194"/>
        <end position="470"/>
    </location>
</feature>
<gene>
    <name evidence="11" type="ORF">GBA63_15760</name>
</gene>
<dbReference type="PROSITE" id="PS50122">
    <property type="entry name" value="CHEB"/>
    <property type="match status" value="1"/>
</dbReference>
<dbReference type="Pfam" id="PF08448">
    <property type="entry name" value="PAS_4"/>
    <property type="match status" value="1"/>
</dbReference>
<dbReference type="Gene3D" id="3.40.50.150">
    <property type="entry name" value="Vaccinia Virus protein VP39"/>
    <property type="match status" value="1"/>
</dbReference>
<feature type="active site" evidence="6">
    <location>
        <position position="16"/>
    </location>
</feature>
<evidence type="ECO:0000259" key="10">
    <source>
        <dbReference type="PROSITE" id="PS50123"/>
    </source>
</evidence>
<evidence type="ECO:0000256" key="8">
    <source>
        <dbReference type="SAM" id="MobiDB-lite"/>
    </source>
</evidence>
<dbReference type="PROSITE" id="PS50123">
    <property type="entry name" value="CHER"/>
    <property type="match status" value="1"/>
</dbReference>
<evidence type="ECO:0000256" key="7">
    <source>
        <dbReference type="SAM" id="Coils"/>
    </source>
</evidence>
<evidence type="ECO:0000256" key="6">
    <source>
        <dbReference type="PROSITE-ProRule" id="PRU00050"/>
    </source>
</evidence>
<keyword evidence="4" id="KW-0808">Transferase</keyword>
<reference evidence="11 12" key="1">
    <citation type="submission" date="2019-10" db="EMBL/GenBank/DDBJ databases">
        <title>Rubrobacter sp nov SCSIO 52090 isolated from a deep-sea sediment in the South China Sea.</title>
        <authorList>
            <person name="Chen R.W."/>
        </authorList>
    </citation>
    <scope>NUCLEOTIDE SEQUENCE [LARGE SCALE GENOMIC DNA]</scope>
    <source>
        <strain evidence="11 12">SCSIO 52909</strain>
    </source>
</reference>
<dbReference type="SMART" id="SM00138">
    <property type="entry name" value="MeTrc"/>
    <property type="match status" value="1"/>
</dbReference>